<reference evidence="1" key="2">
    <citation type="submission" date="2021-04" db="EMBL/GenBank/DDBJ databases">
        <authorList>
            <person name="Gilroy R."/>
        </authorList>
    </citation>
    <scope>NUCLEOTIDE SEQUENCE</scope>
    <source>
        <strain evidence="1">ChiSxjej3B15-1167</strain>
    </source>
</reference>
<protein>
    <submittedName>
        <fullName evidence="1">Molecular chaperone Hsp90</fullName>
    </submittedName>
</protein>
<name>A0A9D2BDD5_9FIRM</name>
<evidence type="ECO:0000313" key="1">
    <source>
        <dbReference type="EMBL" id="HIX72071.1"/>
    </source>
</evidence>
<comment type="caution">
    <text evidence="1">The sequence shown here is derived from an EMBL/GenBank/DDBJ whole genome shotgun (WGS) entry which is preliminary data.</text>
</comment>
<dbReference type="AlphaFoldDB" id="A0A9D2BDD5"/>
<evidence type="ECO:0000313" key="2">
    <source>
        <dbReference type="Proteomes" id="UP000886805"/>
    </source>
</evidence>
<dbReference type="Proteomes" id="UP000886805">
    <property type="component" value="Unassembled WGS sequence"/>
</dbReference>
<gene>
    <name evidence="1" type="ORF">H9849_03520</name>
</gene>
<dbReference type="EMBL" id="DXEQ01000101">
    <property type="protein sequence ID" value="HIX72071.1"/>
    <property type="molecule type" value="Genomic_DNA"/>
</dbReference>
<sequence length="117" mass="12480">MTESTKKFVTEKLNEMINAFSCCAEAKTAAQNWLDGVGTEREAELTKALIAELEEDIMPIDTLIAFAESDAGAKVFGEEHAKEVAAHAKEIKAAGAVYCDCPACAAAEAILAKKDEL</sequence>
<organism evidence="1 2">
    <name type="scientific">Candidatus Anaerobutyricum stercoripullorum</name>
    <dbReference type="NCBI Taxonomy" id="2838456"/>
    <lineage>
        <taxon>Bacteria</taxon>
        <taxon>Bacillati</taxon>
        <taxon>Bacillota</taxon>
        <taxon>Clostridia</taxon>
        <taxon>Lachnospirales</taxon>
        <taxon>Lachnospiraceae</taxon>
        <taxon>Anaerobutyricum</taxon>
    </lineage>
</organism>
<reference evidence="1" key="1">
    <citation type="journal article" date="2021" name="PeerJ">
        <title>Extensive microbial diversity within the chicken gut microbiome revealed by metagenomics and culture.</title>
        <authorList>
            <person name="Gilroy R."/>
            <person name="Ravi A."/>
            <person name="Getino M."/>
            <person name="Pursley I."/>
            <person name="Horton D.L."/>
            <person name="Alikhan N.F."/>
            <person name="Baker D."/>
            <person name="Gharbi K."/>
            <person name="Hall N."/>
            <person name="Watson M."/>
            <person name="Adriaenssens E.M."/>
            <person name="Foster-Nyarko E."/>
            <person name="Jarju S."/>
            <person name="Secka A."/>
            <person name="Antonio M."/>
            <person name="Oren A."/>
            <person name="Chaudhuri R.R."/>
            <person name="La Ragione R."/>
            <person name="Hildebrand F."/>
            <person name="Pallen M.J."/>
        </authorList>
    </citation>
    <scope>NUCLEOTIDE SEQUENCE</scope>
    <source>
        <strain evidence="1">ChiSxjej3B15-1167</strain>
    </source>
</reference>
<proteinExistence type="predicted"/>
<accession>A0A9D2BDD5</accession>